<feature type="transmembrane region" description="Helical" evidence="1">
    <location>
        <begin position="304"/>
        <end position="325"/>
    </location>
</feature>
<dbReference type="Proteomes" id="UP000198287">
    <property type="component" value="Unassembled WGS sequence"/>
</dbReference>
<keyword evidence="1" id="KW-1133">Transmembrane helix</keyword>
<evidence type="ECO:0000313" key="3">
    <source>
        <dbReference type="Proteomes" id="UP000198287"/>
    </source>
</evidence>
<dbReference type="AlphaFoldDB" id="A0A226DU21"/>
<evidence type="ECO:0000313" key="2">
    <source>
        <dbReference type="EMBL" id="OXA48560.1"/>
    </source>
</evidence>
<feature type="transmembrane region" description="Helical" evidence="1">
    <location>
        <begin position="188"/>
        <end position="215"/>
    </location>
</feature>
<proteinExistence type="predicted"/>
<feature type="transmembrane region" description="Helical" evidence="1">
    <location>
        <begin position="142"/>
        <end position="164"/>
    </location>
</feature>
<feature type="transmembrane region" description="Helical" evidence="1">
    <location>
        <begin position="82"/>
        <end position="102"/>
    </location>
</feature>
<protein>
    <submittedName>
        <fullName evidence="2">Pre-B-cell leukemia transcription factor-interacting protein 1</fullName>
    </submittedName>
</protein>
<keyword evidence="1" id="KW-0812">Transmembrane</keyword>
<reference evidence="2 3" key="1">
    <citation type="submission" date="2015-12" db="EMBL/GenBank/DDBJ databases">
        <title>The genome of Folsomia candida.</title>
        <authorList>
            <person name="Faddeeva A."/>
            <person name="Derks M.F."/>
            <person name="Anvar Y."/>
            <person name="Smit S."/>
            <person name="Van Straalen N."/>
            <person name="Roelofs D."/>
        </authorList>
    </citation>
    <scope>NUCLEOTIDE SEQUENCE [LARGE SCALE GENOMIC DNA]</scope>
    <source>
        <strain evidence="2 3">VU population</strain>
        <tissue evidence="2">Whole body</tissue>
    </source>
</reference>
<evidence type="ECO:0000256" key="1">
    <source>
        <dbReference type="SAM" id="Phobius"/>
    </source>
</evidence>
<organism evidence="2 3">
    <name type="scientific">Folsomia candida</name>
    <name type="common">Springtail</name>
    <dbReference type="NCBI Taxonomy" id="158441"/>
    <lineage>
        <taxon>Eukaryota</taxon>
        <taxon>Metazoa</taxon>
        <taxon>Ecdysozoa</taxon>
        <taxon>Arthropoda</taxon>
        <taxon>Hexapoda</taxon>
        <taxon>Collembola</taxon>
        <taxon>Entomobryomorpha</taxon>
        <taxon>Isotomoidea</taxon>
        <taxon>Isotomidae</taxon>
        <taxon>Proisotominae</taxon>
        <taxon>Folsomia</taxon>
    </lineage>
</organism>
<accession>A0A226DU21</accession>
<comment type="caution">
    <text evidence="2">The sequence shown here is derived from an EMBL/GenBank/DDBJ whole genome shotgun (WGS) entry which is preliminary data.</text>
</comment>
<dbReference type="EMBL" id="LNIX01000011">
    <property type="protein sequence ID" value="OXA48560.1"/>
    <property type="molecule type" value="Genomic_DNA"/>
</dbReference>
<keyword evidence="1" id="KW-0472">Membrane</keyword>
<gene>
    <name evidence="2" type="ORF">Fcan01_16668</name>
</gene>
<feature type="transmembrane region" description="Helical" evidence="1">
    <location>
        <begin position="50"/>
        <end position="70"/>
    </location>
</feature>
<name>A0A226DU21_FOLCA</name>
<sequence length="405" mass="47401">MESIRFFKVLRTSLHLTNYFGSAPYTREPWDAKYPGTFLIKTSPPLIKKCYAGCIMIFCHGIFFAARAASSIMRKEFGRFCFSMLFCSICGNLLSTMLIYLVTPKQFSQMMNAQYVYFRDYHRRWMPLYNPETSRVNKILDLMSYTTVFFVGLGHILCFLHFLYLPKTSIYISSLNILQFKDYFVQKLAYLGFAGFYFHFFGTIYSLILFHCLVVKTYVSFIFHKIVSDFRCILGNGKKHGTITKLRHPDNLFIEFRSLQVIHRVTISIYGPILLPTETFCGGIVILGVYMLVRHSQDLNTTTLSIVTTWSISMFLMYTGILRVAGIMFRKSKKTIDSWKHFGEANEVRKFWRSEWDRKIIGRFRKSCRPLAIEFPGYYRFNHLSVLKFMQGIVRGSMRVILALK</sequence>
<keyword evidence="3" id="KW-1185">Reference proteome</keyword>
<feature type="transmembrane region" description="Helical" evidence="1">
    <location>
        <begin position="267"/>
        <end position="292"/>
    </location>
</feature>